<reference evidence="1" key="1">
    <citation type="submission" date="2015-08" db="EMBL/GenBank/DDBJ databases">
        <authorList>
            <person name="Babu N.S."/>
            <person name="Beckwith C.J."/>
            <person name="Beseler K.G."/>
            <person name="Brison A."/>
            <person name="Carone J.V."/>
            <person name="Caskin T.P."/>
            <person name="Diamond M."/>
            <person name="Durham M.E."/>
            <person name="Foxe J.M."/>
            <person name="Go M."/>
            <person name="Henderson B.A."/>
            <person name="Jones I.B."/>
            <person name="McGettigan J.A."/>
            <person name="Micheletti S.J."/>
            <person name="Nasrallah M.E."/>
            <person name="Ortiz D."/>
            <person name="Piller C.R."/>
            <person name="Privatt S.R."/>
            <person name="Schneider S.L."/>
            <person name="Sharp S."/>
            <person name="Smith T.C."/>
            <person name="Stanton J.D."/>
            <person name="Ullery H.E."/>
            <person name="Wilson R.J."/>
            <person name="Serrano M.G."/>
            <person name="Buck G."/>
            <person name="Lee V."/>
            <person name="Wang Y."/>
            <person name="Carvalho R."/>
            <person name="Voegtly L."/>
            <person name="Shi R."/>
            <person name="Duckworth R."/>
            <person name="Johnson A."/>
            <person name="Loviza R."/>
            <person name="Walstead R."/>
            <person name="Shah Z."/>
            <person name="Kiflezghi M."/>
            <person name="Wade K."/>
            <person name="Ball S.L."/>
            <person name="Bradley K.W."/>
            <person name="Asai D.J."/>
            <person name="Bowman C.A."/>
            <person name="Russell D.A."/>
            <person name="Pope W.H."/>
            <person name="Jacobs-Sera D."/>
            <person name="Hendrix R.W."/>
            <person name="Hatfull G.F."/>
        </authorList>
    </citation>
    <scope>NUCLEOTIDE SEQUENCE</scope>
</reference>
<dbReference type="InterPro" id="IPR050682">
    <property type="entry name" value="ModA/WtpA"/>
</dbReference>
<dbReference type="GO" id="GO:0015689">
    <property type="term" value="P:molybdate ion transport"/>
    <property type="evidence" value="ECO:0007669"/>
    <property type="project" value="TreeGrafter"/>
</dbReference>
<dbReference type="GO" id="GO:0030973">
    <property type="term" value="F:molybdate ion binding"/>
    <property type="evidence" value="ECO:0007669"/>
    <property type="project" value="TreeGrafter"/>
</dbReference>
<protein>
    <recommendedName>
        <fullName evidence="2">ABC transporter substrate-binding protein</fullName>
    </recommendedName>
</protein>
<evidence type="ECO:0000313" key="1">
    <source>
        <dbReference type="EMBL" id="CUR58818.1"/>
    </source>
</evidence>
<dbReference type="AlphaFoldDB" id="A0A2P2C9Y5"/>
<dbReference type="PANTHER" id="PTHR30632">
    <property type="entry name" value="MOLYBDATE-BINDING PERIPLASMIC PROTEIN"/>
    <property type="match status" value="1"/>
</dbReference>
<dbReference type="Gene3D" id="3.40.190.10">
    <property type="entry name" value="Periplasmic binding protein-like II"/>
    <property type="match status" value="2"/>
</dbReference>
<dbReference type="Pfam" id="PF13531">
    <property type="entry name" value="SBP_bac_11"/>
    <property type="match status" value="1"/>
</dbReference>
<proteinExistence type="predicted"/>
<accession>A0A2P2C9Y5</accession>
<evidence type="ECO:0008006" key="2">
    <source>
        <dbReference type="Google" id="ProtNLM"/>
    </source>
</evidence>
<dbReference type="EMBL" id="CZKA01000050">
    <property type="protein sequence ID" value="CUR58818.1"/>
    <property type="molecule type" value="Genomic_DNA"/>
</dbReference>
<organism evidence="1">
    <name type="scientific">metagenome</name>
    <dbReference type="NCBI Taxonomy" id="256318"/>
    <lineage>
        <taxon>unclassified sequences</taxon>
        <taxon>metagenomes</taxon>
    </lineage>
</organism>
<dbReference type="PANTHER" id="PTHR30632:SF11">
    <property type="entry name" value="BLR4797 PROTEIN"/>
    <property type="match status" value="1"/>
</dbReference>
<dbReference type="SUPFAM" id="SSF53850">
    <property type="entry name" value="Periplasmic binding protein-like II"/>
    <property type="match status" value="1"/>
</dbReference>
<gene>
    <name evidence="1" type="ORF">NOCA2540060</name>
</gene>
<sequence length="239" mass="24240">MQDPPRVSVACTPALASVLTGDILPLLGQGAGPEVEVDYLTTLGLRTLLEEGGTPDVVIGVDTALRDLVRAGHLPAGTHVPLAHCGIGVAVGGAVGSPPMETVEDLIDLVLSADSVCYSSTGASGLYFGRLLEELGVAEAVNARATVIARGLVAEQVVGGVADVGIQLTPELLQVDGVRILGPLPAAVQQEMRVALAVPRASAATERLVELLVSPVADAAYARRGLEPLDHSGVAVASA</sequence>
<name>A0A2P2C9Y5_9ZZZZ</name>